<dbReference type="RefSeq" id="WP_102889742.1">
    <property type="nucleotide sequence ID" value="NZ_NFMF01000012.1"/>
</dbReference>
<dbReference type="AlphaFoldDB" id="A0A2J8B7I3"/>
<dbReference type="Gene3D" id="3.10.290.10">
    <property type="entry name" value="RNA-binding S4 domain"/>
    <property type="match status" value="1"/>
</dbReference>
<reference evidence="5 6" key="1">
    <citation type="submission" date="2017-05" db="EMBL/GenBank/DDBJ databases">
        <authorList>
            <person name="Song R."/>
            <person name="Chenine A.L."/>
            <person name="Ruprecht R.M."/>
        </authorList>
    </citation>
    <scope>NUCLEOTIDE SEQUENCE [LARGE SCALE GENOMIC DNA]</scope>
    <source>
        <strain evidence="5 6">KA00229</strain>
    </source>
</reference>
<dbReference type="PANTHER" id="PTHR32319">
    <property type="entry name" value="BACTERIAL HEMOLYSIN-LIKE PROTEIN"/>
    <property type="match status" value="1"/>
</dbReference>
<dbReference type="InterPro" id="IPR004538">
    <property type="entry name" value="Hemolysin_A/TlyA"/>
</dbReference>
<evidence type="ECO:0000256" key="3">
    <source>
        <dbReference type="PROSITE-ProRule" id="PRU00182"/>
    </source>
</evidence>
<evidence type="ECO:0000259" key="4">
    <source>
        <dbReference type="SMART" id="SM00363"/>
    </source>
</evidence>
<dbReference type="CDD" id="cd00165">
    <property type="entry name" value="S4"/>
    <property type="match status" value="1"/>
</dbReference>
<dbReference type="EMBL" id="NFMF01000012">
    <property type="protein sequence ID" value="PNH20710.1"/>
    <property type="molecule type" value="Genomic_DNA"/>
</dbReference>
<dbReference type="Gene3D" id="3.40.50.150">
    <property type="entry name" value="Vaccinia Virus protein VP39"/>
    <property type="match status" value="1"/>
</dbReference>
<comment type="similarity">
    <text evidence="2">Belongs to the TlyA family.</text>
</comment>
<feature type="domain" description="RNA-binding S4" evidence="4">
    <location>
        <begin position="5"/>
        <end position="64"/>
    </location>
</feature>
<dbReference type="InterPro" id="IPR002942">
    <property type="entry name" value="S4_RNA-bd"/>
</dbReference>
<evidence type="ECO:0000313" key="5">
    <source>
        <dbReference type="EMBL" id="PNH20710.1"/>
    </source>
</evidence>
<dbReference type="InterPro" id="IPR036986">
    <property type="entry name" value="S4_RNA-bd_sf"/>
</dbReference>
<keyword evidence="5" id="KW-0489">Methyltransferase</keyword>
<sequence>MQQKERLDVLLVEKGLCESREKAKATIMAGLVYVDNKRVDKAGTKVLVSAPVTVKGKVMPYVGRGGLKLEKAIAAFSLSLEGKTMLDIGASTGGFTDCALQHGAAKVFALDVGYGQLAWSLRTDARVVNMERTNIRYVTCEDIGEPVDFISIDVSFISILKIMPAVVPLLRWGGQMVTLIKPQFEAGRECVGKGGIVRNEAVHREVLLRVIAGIHAQGISPLALTFSPIKGADGNIEYLLFSCKEETPRLLVTPTMIDAVVKQSHEL</sequence>
<dbReference type="InterPro" id="IPR047048">
    <property type="entry name" value="TlyA"/>
</dbReference>
<dbReference type="GO" id="GO:0008168">
    <property type="term" value="F:methyltransferase activity"/>
    <property type="evidence" value="ECO:0007669"/>
    <property type="project" value="UniProtKB-KW"/>
</dbReference>
<dbReference type="Pfam" id="PF01479">
    <property type="entry name" value="S4"/>
    <property type="match status" value="1"/>
</dbReference>
<dbReference type="SMART" id="SM00363">
    <property type="entry name" value="S4"/>
    <property type="match status" value="1"/>
</dbReference>
<evidence type="ECO:0000256" key="1">
    <source>
        <dbReference type="ARBA" id="ARBA00022884"/>
    </source>
</evidence>
<protein>
    <submittedName>
        <fullName evidence="5">TlyA family rRNA (Cytidine-2'-O)-methyltransferase</fullName>
    </submittedName>
</protein>
<dbReference type="GO" id="GO:0032259">
    <property type="term" value="P:methylation"/>
    <property type="evidence" value="ECO:0007669"/>
    <property type="project" value="UniProtKB-KW"/>
</dbReference>
<keyword evidence="5" id="KW-0808">Transferase</keyword>
<gene>
    <name evidence="5" type="ORF">CAL30_07110</name>
</gene>
<name>A0A2J8B7I3_9FIRM</name>
<dbReference type="NCBIfam" id="TIGR00478">
    <property type="entry name" value="tly"/>
    <property type="match status" value="1"/>
</dbReference>
<dbReference type="PROSITE" id="PS50889">
    <property type="entry name" value="S4"/>
    <property type="match status" value="1"/>
</dbReference>
<proteinExistence type="inferred from homology"/>
<dbReference type="SUPFAM" id="SSF55174">
    <property type="entry name" value="Alpha-L RNA-binding motif"/>
    <property type="match status" value="1"/>
</dbReference>
<dbReference type="GO" id="GO:0003723">
    <property type="term" value="F:RNA binding"/>
    <property type="evidence" value="ECO:0007669"/>
    <property type="project" value="UniProtKB-KW"/>
</dbReference>
<dbReference type="Pfam" id="PF01728">
    <property type="entry name" value="FtsJ"/>
    <property type="match status" value="1"/>
</dbReference>
<dbReference type="PIRSF" id="PIRSF005578">
    <property type="entry name" value="TlyA"/>
    <property type="match status" value="1"/>
</dbReference>
<dbReference type="InterPro" id="IPR029063">
    <property type="entry name" value="SAM-dependent_MTases_sf"/>
</dbReference>
<dbReference type="InterPro" id="IPR002877">
    <property type="entry name" value="RNA_MeTrfase_FtsJ_dom"/>
</dbReference>
<accession>A0A2J8B7I3</accession>
<organism evidence="5 6">
    <name type="scientific">Megasphaera hutchinsoni</name>
    <dbReference type="NCBI Taxonomy" id="1588748"/>
    <lineage>
        <taxon>Bacteria</taxon>
        <taxon>Bacillati</taxon>
        <taxon>Bacillota</taxon>
        <taxon>Negativicutes</taxon>
        <taxon>Veillonellales</taxon>
        <taxon>Veillonellaceae</taxon>
        <taxon>Megasphaera</taxon>
    </lineage>
</organism>
<evidence type="ECO:0000313" key="6">
    <source>
        <dbReference type="Proteomes" id="UP000242958"/>
    </source>
</evidence>
<comment type="caution">
    <text evidence="5">The sequence shown here is derived from an EMBL/GenBank/DDBJ whole genome shotgun (WGS) entry which is preliminary data.</text>
</comment>
<dbReference type="SUPFAM" id="SSF53335">
    <property type="entry name" value="S-adenosyl-L-methionine-dependent methyltransferases"/>
    <property type="match status" value="1"/>
</dbReference>
<dbReference type="Proteomes" id="UP000242958">
    <property type="component" value="Unassembled WGS sequence"/>
</dbReference>
<dbReference type="PANTHER" id="PTHR32319:SF0">
    <property type="entry name" value="BACTERIAL HEMOLYSIN-LIKE PROTEIN"/>
    <property type="match status" value="1"/>
</dbReference>
<keyword evidence="1 3" id="KW-0694">RNA-binding</keyword>
<evidence type="ECO:0000256" key="2">
    <source>
        <dbReference type="ARBA" id="ARBA00029460"/>
    </source>
</evidence>